<evidence type="ECO:0000256" key="8">
    <source>
        <dbReference type="ARBA" id="ARBA00022737"/>
    </source>
</evidence>
<keyword evidence="8" id="KW-0677">Repeat</keyword>
<dbReference type="InterPro" id="IPR047084">
    <property type="entry name" value="GFAT_N"/>
</dbReference>
<reference evidence="12 13" key="1">
    <citation type="journal article" date="2016" name="Nat. Commun.">
        <title>Thousands of microbial genomes shed light on interconnected biogeochemical processes in an aquifer system.</title>
        <authorList>
            <person name="Anantharaman K."/>
            <person name="Brown C.T."/>
            <person name="Hug L.A."/>
            <person name="Sharon I."/>
            <person name="Castelle C.J."/>
            <person name="Probst A.J."/>
            <person name="Thomas B.C."/>
            <person name="Singh A."/>
            <person name="Wilkins M.J."/>
            <person name="Karaoz U."/>
            <person name="Brodie E.L."/>
            <person name="Williams K.H."/>
            <person name="Hubbard S.S."/>
            <person name="Banfield J.F."/>
        </authorList>
    </citation>
    <scope>NUCLEOTIDE SEQUENCE [LARGE SCALE GENOMIC DNA]</scope>
</reference>
<dbReference type="Pfam" id="PF01380">
    <property type="entry name" value="SIS"/>
    <property type="match status" value="2"/>
</dbReference>
<dbReference type="GO" id="GO:0006487">
    <property type="term" value="P:protein N-linked glycosylation"/>
    <property type="evidence" value="ECO:0007669"/>
    <property type="project" value="TreeGrafter"/>
</dbReference>
<accession>A0A1G2BK98</accession>
<evidence type="ECO:0000256" key="9">
    <source>
        <dbReference type="ARBA" id="ARBA00022962"/>
    </source>
</evidence>
<dbReference type="InterPro" id="IPR001347">
    <property type="entry name" value="SIS_dom"/>
</dbReference>
<protein>
    <recommendedName>
        <fullName evidence="4">Glutamine--fructose-6-phosphate aminotransferase [isomerizing]</fullName>
        <ecNumber evidence="3">2.6.1.16</ecNumber>
    </recommendedName>
</protein>
<dbReference type="GO" id="GO:0005829">
    <property type="term" value="C:cytosol"/>
    <property type="evidence" value="ECO:0007669"/>
    <property type="project" value="TreeGrafter"/>
</dbReference>
<comment type="subcellular location">
    <subcellularLocation>
        <location evidence="2">Cytoplasm</location>
    </subcellularLocation>
</comment>
<sequence>MCGIVGYIGKKNTDLFSILKAGLIGLEYRGYDSAGVTFLAGKGFEVIKCVGSPTKLTATTTKLSSIGIGHTRWATHGGISERNAHPHFDCKGEIAVVHNGTIENFAELTAVLKKAGHRFTSTTDTEVIAHLIEAEMKKSPFKTAVERALSRVVGAFGIAVISKKEPHTIIAARRGSPLLIGIGKDSLMVASDQNALVAYCKHVVYLDENELVVLTPDRFSVTTLAGASVIKQKHALTEQEQTTGKGRYKHYMLKEIEEQAETLAAGMSGRLDEKNGMPVLGGIRQILPRLKNVSNIIITGCGTAYHAALYGKYLFEQIVGVPVRAEIASELLYEKVNEPPDRTLVIFVSQSGETADTKDVLVELKQRGFLCIGIVNVAGSSIAREAGAGIYIRAGVERAVASTKAFTSQMLALALLGVTMARQRGMSKIEGSDILAEFKKIPSSYRTMMRILKPKIRTLAKKLVDQSSLTFLGKKYSYPVALEAALKVKEISYIVAESYPAGELKHGPLALVDKDFVAFVIAPENNLFDKLSNTIHEIQARGGSILLVTNQDRRREKIIKAVRDVIFVPPTKFNFVYPFYTVLPFQFLSYELALLLNRDIDKPRNLAKSVTVH</sequence>
<dbReference type="Proteomes" id="UP000177817">
    <property type="component" value="Unassembled WGS sequence"/>
</dbReference>
<dbReference type="InterPro" id="IPR035466">
    <property type="entry name" value="GlmS/AgaS_SIS"/>
</dbReference>
<dbReference type="SUPFAM" id="SSF53697">
    <property type="entry name" value="SIS domain"/>
    <property type="match status" value="1"/>
</dbReference>
<evidence type="ECO:0000259" key="11">
    <source>
        <dbReference type="PROSITE" id="PS51464"/>
    </source>
</evidence>
<comment type="caution">
    <text evidence="12">The sequence shown here is derived from an EMBL/GenBank/DDBJ whole genome shotgun (WGS) entry which is preliminary data.</text>
</comment>
<dbReference type="GO" id="GO:0006047">
    <property type="term" value="P:UDP-N-acetylglucosamine metabolic process"/>
    <property type="evidence" value="ECO:0007669"/>
    <property type="project" value="TreeGrafter"/>
</dbReference>
<keyword evidence="9" id="KW-0315">Glutamine amidotransferase</keyword>
<dbReference type="CDD" id="cd00714">
    <property type="entry name" value="GFAT"/>
    <property type="match status" value="1"/>
</dbReference>
<evidence type="ECO:0000313" key="13">
    <source>
        <dbReference type="Proteomes" id="UP000177817"/>
    </source>
</evidence>
<evidence type="ECO:0000256" key="4">
    <source>
        <dbReference type="ARBA" id="ARBA00016090"/>
    </source>
</evidence>
<dbReference type="InterPro" id="IPR017932">
    <property type="entry name" value="GATase_2_dom"/>
</dbReference>
<keyword evidence="7" id="KW-0808">Transferase</keyword>
<dbReference type="NCBIfam" id="TIGR01135">
    <property type="entry name" value="glmS"/>
    <property type="match status" value="1"/>
</dbReference>
<gene>
    <name evidence="12" type="ORF">A2677_01540</name>
</gene>
<dbReference type="Gene3D" id="3.40.50.10490">
    <property type="entry name" value="Glucose-6-phosphate isomerase like protein, domain 1"/>
    <property type="match status" value="2"/>
</dbReference>
<dbReference type="NCBIfam" id="NF001484">
    <property type="entry name" value="PRK00331.1"/>
    <property type="match status" value="1"/>
</dbReference>
<evidence type="ECO:0000256" key="5">
    <source>
        <dbReference type="ARBA" id="ARBA00022490"/>
    </source>
</evidence>
<dbReference type="PROSITE" id="PS51278">
    <property type="entry name" value="GATASE_TYPE_2"/>
    <property type="match status" value="1"/>
</dbReference>
<dbReference type="GO" id="GO:0097367">
    <property type="term" value="F:carbohydrate derivative binding"/>
    <property type="evidence" value="ECO:0007669"/>
    <property type="project" value="InterPro"/>
</dbReference>
<evidence type="ECO:0000256" key="2">
    <source>
        <dbReference type="ARBA" id="ARBA00004496"/>
    </source>
</evidence>
<dbReference type="FunFam" id="3.40.50.10490:FF:000001">
    <property type="entry name" value="Glutamine--fructose-6-phosphate aminotransferase [isomerizing]"/>
    <property type="match status" value="1"/>
</dbReference>
<dbReference type="AlphaFoldDB" id="A0A1G2BK98"/>
<dbReference type="EMBL" id="MHKK01000027">
    <property type="protein sequence ID" value="OGY89668.1"/>
    <property type="molecule type" value="Genomic_DNA"/>
</dbReference>
<feature type="domain" description="SIS" evidence="11">
    <location>
        <begin position="459"/>
        <end position="603"/>
    </location>
</feature>
<dbReference type="InterPro" id="IPR005855">
    <property type="entry name" value="GFAT"/>
</dbReference>
<dbReference type="Gene3D" id="3.60.20.10">
    <property type="entry name" value="Glutamine Phosphoribosylpyrophosphate, subunit 1, domain 1"/>
    <property type="match status" value="1"/>
</dbReference>
<dbReference type="InterPro" id="IPR029055">
    <property type="entry name" value="Ntn_hydrolases_N"/>
</dbReference>
<keyword evidence="5" id="KW-0963">Cytoplasm</keyword>
<dbReference type="FunFam" id="3.60.20.10:FF:000006">
    <property type="entry name" value="Glutamine--fructose-6-phosphate aminotransferase [isomerizing]"/>
    <property type="match status" value="1"/>
</dbReference>
<name>A0A1G2BK98_9BACT</name>
<feature type="domain" description="SIS" evidence="11">
    <location>
        <begin position="286"/>
        <end position="426"/>
    </location>
</feature>
<organism evidence="12 13">
    <name type="scientific">Candidatus Komeilibacteria bacterium RIFCSPHIGHO2_01_FULL_52_14</name>
    <dbReference type="NCBI Taxonomy" id="1798549"/>
    <lineage>
        <taxon>Bacteria</taxon>
        <taxon>Candidatus Komeiliibacteriota</taxon>
    </lineage>
</organism>
<evidence type="ECO:0000256" key="3">
    <source>
        <dbReference type="ARBA" id="ARBA00012916"/>
    </source>
</evidence>
<dbReference type="PANTHER" id="PTHR10937">
    <property type="entry name" value="GLUCOSAMINE--FRUCTOSE-6-PHOSPHATE AMINOTRANSFERASE, ISOMERIZING"/>
    <property type="match status" value="1"/>
</dbReference>
<feature type="domain" description="Glutamine amidotransferase type-2" evidence="10">
    <location>
        <begin position="2"/>
        <end position="217"/>
    </location>
</feature>
<dbReference type="InterPro" id="IPR035490">
    <property type="entry name" value="GlmS/FrlB_SIS"/>
</dbReference>
<evidence type="ECO:0000256" key="6">
    <source>
        <dbReference type="ARBA" id="ARBA00022576"/>
    </source>
</evidence>
<keyword evidence="6" id="KW-0032">Aminotransferase</keyword>
<comment type="catalytic activity">
    <reaction evidence="1">
        <text>D-fructose 6-phosphate + L-glutamine = D-glucosamine 6-phosphate + L-glutamate</text>
        <dbReference type="Rhea" id="RHEA:13237"/>
        <dbReference type="ChEBI" id="CHEBI:29985"/>
        <dbReference type="ChEBI" id="CHEBI:58359"/>
        <dbReference type="ChEBI" id="CHEBI:58725"/>
        <dbReference type="ChEBI" id="CHEBI:61527"/>
        <dbReference type="EC" id="2.6.1.16"/>
    </reaction>
</comment>
<evidence type="ECO:0000313" key="12">
    <source>
        <dbReference type="EMBL" id="OGY89668.1"/>
    </source>
</evidence>
<proteinExistence type="predicted"/>
<evidence type="ECO:0000259" key="10">
    <source>
        <dbReference type="PROSITE" id="PS51278"/>
    </source>
</evidence>
<dbReference type="CDD" id="cd05008">
    <property type="entry name" value="SIS_GlmS_GlmD_1"/>
    <property type="match status" value="1"/>
</dbReference>
<dbReference type="SUPFAM" id="SSF56235">
    <property type="entry name" value="N-terminal nucleophile aminohydrolases (Ntn hydrolases)"/>
    <property type="match status" value="1"/>
</dbReference>
<dbReference type="GO" id="GO:0004360">
    <property type="term" value="F:glutamine-fructose-6-phosphate transaminase (isomerizing) activity"/>
    <property type="evidence" value="ECO:0007669"/>
    <property type="project" value="UniProtKB-EC"/>
</dbReference>
<dbReference type="PANTHER" id="PTHR10937:SF0">
    <property type="entry name" value="GLUTAMINE--FRUCTOSE-6-PHOSPHATE TRANSAMINASE (ISOMERIZING)"/>
    <property type="match status" value="1"/>
</dbReference>
<dbReference type="CDD" id="cd05009">
    <property type="entry name" value="SIS_GlmS_GlmD_2"/>
    <property type="match status" value="1"/>
</dbReference>
<dbReference type="GO" id="GO:0006002">
    <property type="term" value="P:fructose 6-phosphate metabolic process"/>
    <property type="evidence" value="ECO:0007669"/>
    <property type="project" value="TreeGrafter"/>
</dbReference>
<dbReference type="EC" id="2.6.1.16" evidence="3"/>
<evidence type="ECO:0000256" key="7">
    <source>
        <dbReference type="ARBA" id="ARBA00022679"/>
    </source>
</evidence>
<dbReference type="InterPro" id="IPR046348">
    <property type="entry name" value="SIS_dom_sf"/>
</dbReference>
<dbReference type="PROSITE" id="PS51464">
    <property type="entry name" value="SIS"/>
    <property type="match status" value="2"/>
</dbReference>
<evidence type="ECO:0000256" key="1">
    <source>
        <dbReference type="ARBA" id="ARBA00001031"/>
    </source>
</evidence>
<dbReference type="Pfam" id="PF13522">
    <property type="entry name" value="GATase_6"/>
    <property type="match status" value="1"/>
</dbReference>